<sequence>MPAFRSAFLLPRDMNCLTPIESQSSSDMGTPSPILHWTGDPIMPFTEASPVFQHSDGQFYPMYPLGMEMPMYDGEGRGYFSESSFCANVDSGSPSREMDYIWSPQMIQSFDHDTTEYTDSQLSEVFIDFSGFPIDGSTNVSLTGEEANLVSTEAQYNSCWDNPVLAAIACQFLPPEQVLSQRPEPMADIYIDPSTSPEFISSSSLSIPSPGIVSSSLGMPSPGIGSSFLGIPSPGIDSLSLSMPGVNQPGIAQPSSAGQSPEVQRNFISSPSLVPTQPAATNAKEYQDRILMEDRRNGWSYKKIRAVRNFGVTESTLRGRYRNLTKRSHERPRSPTWTEKDVQLLKIAVPYFTPTTGSRKVSWTTAQP</sequence>
<comment type="caution">
    <text evidence="1">The sequence shown here is derived from an EMBL/GenBank/DDBJ whole genome shotgun (WGS) entry which is preliminary data.</text>
</comment>
<dbReference type="EMBL" id="SRPS01000663">
    <property type="protein sequence ID" value="KAG5955463.1"/>
    <property type="molecule type" value="Genomic_DNA"/>
</dbReference>
<organism evidence="1 2">
    <name type="scientific">Claviceps arundinis</name>
    <dbReference type="NCBI Taxonomy" id="1623583"/>
    <lineage>
        <taxon>Eukaryota</taxon>
        <taxon>Fungi</taxon>
        <taxon>Dikarya</taxon>
        <taxon>Ascomycota</taxon>
        <taxon>Pezizomycotina</taxon>
        <taxon>Sordariomycetes</taxon>
        <taxon>Hypocreomycetidae</taxon>
        <taxon>Hypocreales</taxon>
        <taxon>Clavicipitaceae</taxon>
        <taxon>Claviceps</taxon>
    </lineage>
</organism>
<dbReference type="Proteomes" id="UP000784919">
    <property type="component" value="Unassembled WGS sequence"/>
</dbReference>
<evidence type="ECO:0000313" key="2">
    <source>
        <dbReference type="Proteomes" id="UP000784919"/>
    </source>
</evidence>
<dbReference type="AlphaFoldDB" id="A0A9P7MKQ6"/>
<proteinExistence type="predicted"/>
<evidence type="ECO:0000313" key="1">
    <source>
        <dbReference type="EMBL" id="KAG5955463.1"/>
    </source>
</evidence>
<reference evidence="1" key="1">
    <citation type="journal article" date="2020" name="bioRxiv">
        <title>Whole genome comparisons of ergot fungi reveals the divergence and evolution of species within the genus Claviceps are the result of varying mechanisms driving genome evolution and host range expansion.</title>
        <authorList>
            <person name="Wyka S.A."/>
            <person name="Mondo S.J."/>
            <person name="Liu M."/>
            <person name="Dettman J."/>
            <person name="Nalam V."/>
            <person name="Broders K.D."/>
        </authorList>
    </citation>
    <scope>NUCLEOTIDE SEQUENCE</scope>
    <source>
        <strain evidence="1">CCC 1102</strain>
    </source>
</reference>
<protein>
    <submittedName>
        <fullName evidence="1">Uncharacterized protein</fullName>
    </submittedName>
</protein>
<accession>A0A9P7MKQ6</accession>
<dbReference type="OrthoDB" id="3439209at2759"/>
<name>A0A9P7MKQ6_9HYPO</name>
<gene>
    <name evidence="1" type="ORF">E4U56_007211</name>
</gene>